<dbReference type="GO" id="GO:0008270">
    <property type="term" value="F:zinc ion binding"/>
    <property type="evidence" value="ECO:0007669"/>
    <property type="project" value="InterPro"/>
</dbReference>
<dbReference type="PANTHER" id="PTHR31313:SF81">
    <property type="entry name" value="TY1 ENHANCER ACTIVATOR"/>
    <property type="match status" value="1"/>
</dbReference>
<keyword evidence="6" id="KW-0539">Nucleus</keyword>
<evidence type="ECO:0000313" key="10">
    <source>
        <dbReference type="Proteomes" id="UP000193648"/>
    </source>
</evidence>
<dbReference type="EMBL" id="MCFF01000068">
    <property type="protein sequence ID" value="ORY99516.1"/>
    <property type="molecule type" value="Genomic_DNA"/>
</dbReference>
<feature type="compositionally biased region" description="Polar residues" evidence="7">
    <location>
        <begin position="538"/>
        <end position="556"/>
    </location>
</feature>
<feature type="compositionally biased region" description="Polar residues" evidence="7">
    <location>
        <begin position="22"/>
        <end position="37"/>
    </location>
</feature>
<dbReference type="CDD" id="cd12148">
    <property type="entry name" value="fungal_TF_MHR"/>
    <property type="match status" value="1"/>
</dbReference>
<reference evidence="9 10" key="1">
    <citation type="submission" date="2016-07" db="EMBL/GenBank/DDBJ databases">
        <title>Pervasive Adenine N6-methylation of Active Genes in Fungi.</title>
        <authorList>
            <consortium name="DOE Joint Genome Institute"/>
            <person name="Mondo S.J."/>
            <person name="Dannebaum R.O."/>
            <person name="Kuo R.C."/>
            <person name="Labutti K."/>
            <person name="Haridas S."/>
            <person name="Kuo A."/>
            <person name="Salamov A."/>
            <person name="Ahrendt S.R."/>
            <person name="Lipzen A."/>
            <person name="Sullivan W."/>
            <person name="Andreopoulos W.B."/>
            <person name="Clum A."/>
            <person name="Lindquist E."/>
            <person name="Daum C."/>
            <person name="Ramamoorthy G.K."/>
            <person name="Gryganskyi A."/>
            <person name="Culley D."/>
            <person name="Magnuson J.K."/>
            <person name="James T.Y."/>
            <person name="O'Malley M.A."/>
            <person name="Stajich J.E."/>
            <person name="Spatafora J.W."/>
            <person name="Visel A."/>
            <person name="Grigoriev I.V."/>
        </authorList>
    </citation>
    <scope>NUCLEOTIDE SEQUENCE [LARGE SCALE GENOMIC DNA]</scope>
    <source>
        <strain evidence="9 10">NRRL 3116</strain>
    </source>
</reference>
<dbReference type="GeneID" id="33570071"/>
<dbReference type="AlphaFoldDB" id="A0A1Y2G6X2"/>
<dbReference type="OrthoDB" id="2154091at2759"/>
<gene>
    <name evidence="9" type="ORF">BCR41DRAFT_390480</name>
</gene>
<evidence type="ECO:0000256" key="1">
    <source>
        <dbReference type="ARBA" id="ARBA00022723"/>
    </source>
</evidence>
<dbReference type="InterPro" id="IPR007219">
    <property type="entry name" value="XnlR_reg_dom"/>
</dbReference>
<evidence type="ECO:0000256" key="6">
    <source>
        <dbReference type="ARBA" id="ARBA00023242"/>
    </source>
</evidence>
<dbReference type="Proteomes" id="UP000193648">
    <property type="component" value="Unassembled WGS sequence"/>
</dbReference>
<accession>A0A1Y2G6X2</accession>
<keyword evidence="10" id="KW-1185">Reference proteome</keyword>
<evidence type="ECO:0000256" key="4">
    <source>
        <dbReference type="ARBA" id="ARBA00023125"/>
    </source>
</evidence>
<feature type="domain" description="Xylanolytic transcriptional activator regulatory" evidence="8">
    <location>
        <begin position="248"/>
        <end position="320"/>
    </location>
</feature>
<dbReference type="GO" id="GO:0006351">
    <property type="term" value="P:DNA-templated transcription"/>
    <property type="evidence" value="ECO:0007669"/>
    <property type="project" value="InterPro"/>
</dbReference>
<keyword evidence="3" id="KW-0805">Transcription regulation</keyword>
<evidence type="ECO:0000256" key="7">
    <source>
        <dbReference type="SAM" id="MobiDB-lite"/>
    </source>
</evidence>
<dbReference type="InterPro" id="IPR051615">
    <property type="entry name" value="Transcr_Regulatory_Elem"/>
</dbReference>
<feature type="region of interest" description="Disordered" evidence="7">
    <location>
        <begin position="538"/>
        <end position="619"/>
    </location>
</feature>
<sequence>MTESPDEAFSQNGEGAKRFKSGYTNGQSSVDGVNSNPHVAGRPELQQYPILQGGQTASSLSKTTVSEPITQSNTAIPEQMDALAAMLSETTLNTMAYYGPNAATISTDLDDDDLWGPQIRSTNTEDQVVPPEMRILPDVTTRKYLAELYYKNHFILLPMVQREVLRVCEENIHIPHCLLLCNAVYYCGCMYSDNTLPLRKDSDDESTVGEDFFVRGQALLDKKYLTTHICTIQSLLLFAIGHKSPAQRSGFISQAITMALDMGLHTKLDESVNPFMRAYRARVFWCCYVFDSTSSAIGGKPTLINDDEISVEMVQVGDLGPDTEYYSDQYLIHCVRGWQICRKIRKNSKLVSQRPPPSKQVLLENLDRLDKELVEWQEKLPPVFDLVPKKGSITSDGQSTLLQPPAVSNQLPNQLLPARSQVAVDPSSQQGQQTQAIFGSWMPINEPSIPGLNSVASNLVGDSNHLGGLPGTTTEEVIDIQSIAFDPRQEALFSTAASSTYNTHGVMQTRIPSSSASPSAVSKILTDDIFLTSIPRSQTSLPSPATSHSSASVQNPLSPPIIEDSTFSLQPSASLSPHLQKHSQSSQGGNDSINNHSGLAACSPDMAPSNASSPSNSLSEEAMIQSFTGQMVSDTFYMHINLPAEHPRNDPTSFLYLPSELEYGDTTALSPAASGGSSEIDTMSPPPF</sequence>
<dbReference type="PANTHER" id="PTHR31313">
    <property type="entry name" value="TY1 ENHANCER ACTIVATOR"/>
    <property type="match status" value="1"/>
</dbReference>
<keyword evidence="1" id="KW-0479">Metal-binding</keyword>
<evidence type="ECO:0000256" key="3">
    <source>
        <dbReference type="ARBA" id="ARBA00023015"/>
    </source>
</evidence>
<keyword evidence="4" id="KW-0238">DNA-binding</keyword>
<feature type="compositionally biased region" description="Low complexity" evidence="7">
    <location>
        <begin position="603"/>
        <end position="619"/>
    </location>
</feature>
<dbReference type="Pfam" id="PF04082">
    <property type="entry name" value="Fungal_trans"/>
    <property type="match status" value="1"/>
</dbReference>
<evidence type="ECO:0000313" key="9">
    <source>
        <dbReference type="EMBL" id="ORY99516.1"/>
    </source>
</evidence>
<dbReference type="InParanoid" id="A0A1Y2G6X2"/>
<organism evidence="9 10">
    <name type="scientific">Lobosporangium transversale</name>
    <dbReference type="NCBI Taxonomy" id="64571"/>
    <lineage>
        <taxon>Eukaryota</taxon>
        <taxon>Fungi</taxon>
        <taxon>Fungi incertae sedis</taxon>
        <taxon>Mucoromycota</taxon>
        <taxon>Mortierellomycotina</taxon>
        <taxon>Mortierellomycetes</taxon>
        <taxon>Mortierellales</taxon>
        <taxon>Mortierellaceae</taxon>
        <taxon>Lobosporangium</taxon>
    </lineage>
</organism>
<feature type="region of interest" description="Disordered" evidence="7">
    <location>
        <begin position="666"/>
        <end position="688"/>
    </location>
</feature>
<evidence type="ECO:0000256" key="2">
    <source>
        <dbReference type="ARBA" id="ARBA00022833"/>
    </source>
</evidence>
<name>A0A1Y2G6X2_9FUNG</name>
<keyword evidence="2" id="KW-0862">Zinc</keyword>
<evidence type="ECO:0000256" key="5">
    <source>
        <dbReference type="ARBA" id="ARBA00023163"/>
    </source>
</evidence>
<protein>
    <submittedName>
        <fullName evidence="9">Fungal-specific transcription factor domain-domain-containing protein</fullName>
    </submittedName>
</protein>
<evidence type="ECO:0000259" key="8">
    <source>
        <dbReference type="SMART" id="SM00906"/>
    </source>
</evidence>
<dbReference type="GO" id="GO:0003677">
    <property type="term" value="F:DNA binding"/>
    <property type="evidence" value="ECO:0007669"/>
    <property type="project" value="UniProtKB-KW"/>
</dbReference>
<feature type="region of interest" description="Disordered" evidence="7">
    <location>
        <begin position="1"/>
        <end position="41"/>
    </location>
</feature>
<proteinExistence type="predicted"/>
<dbReference type="SMART" id="SM00906">
    <property type="entry name" value="Fungal_trans"/>
    <property type="match status" value="1"/>
</dbReference>
<comment type="caution">
    <text evidence="9">The sequence shown here is derived from an EMBL/GenBank/DDBJ whole genome shotgun (WGS) entry which is preliminary data.</text>
</comment>
<keyword evidence="5" id="KW-0804">Transcription</keyword>
<feature type="compositionally biased region" description="Polar residues" evidence="7">
    <location>
        <begin position="565"/>
        <end position="597"/>
    </location>
</feature>
<dbReference type="RefSeq" id="XP_021875842.1">
    <property type="nucleotide sequence ID" value="XM_022028228.1"/>
</dbReference>
<dbReference type="STRING" id="64571.A0A1Y2G6X2"/>